<evidence type="ECO:0000313" key="9">
    <source>
        <dbReference type="EMBL" id="SHF40332.1"/>
    </source>
</evidence>
<dbReference type="Pfam" id="PF07523">
    <property type="entry name" value="Big_3"/>
    <property type="match status" value="1"/>
</dbReference>
<dbReference type="Gene3D" id="2.60.40.3630">
    <property type="match status" value="1"/>
</dbReference>
<dbReference type="Gene3D" id="2.60.120.200">
    <property type="match status" value="2"/>
</dbReference>
<name>A0A1M5BDU1_9CLOT</name>
<feature type="signal peptide" evidence="3">
    <location>
        <begin position="1"/>
        <end position="29"/>
    </location>
</feature>
<evidence type="ECO:0000259" key="6">
    <source>
        <dbReference type="Pfam" id="PF07944"/>
    </source>
</evidence>
<dbReference type="PROSITE" id="PS51170">
    <property type="entry name" value="CW"/>
    <property type="match status" value="10"/>
</dbReference>
<feature type="repeat" description="Cell wall-binding" evidence="2">
    <location>
        <begin position="1593"/>
        <end position="1612"/>
    </location>
</feature>
<evidence type="ECO:0000259" key="5">
    <source>
        <dbReference type="Pfam" id="PF07532"/>
    </source>
</evidence>
<dbReference type="InterPro" id="IPR013320">
    <property type="entry name" value="ConA-like_dom_sf"/>
</dbReference>
<feature type="chain" id="PRO_5012454541" evidence="3">
    <location>
        <begin position="30"/>
        <end position="1673"/>
    </location>
</feature>
<feature type="domain" description="Ig-like" evidence="4">
    <location>
        <begin position="1359"/>
        <end position="1427"/>
    </location>
</feature>
<dbReference type="Pfam" id="PF19127">
    <property type="entry name" value="Choline_bind_3"/>
    <property type="match status" value="3"/>
</dbReference>
<dbReference type="Pfam" id="PF13385">
    <property type="entry name" value="Laminin_G_3"/>
    <property type="match status" value="2"/>
</dbReference>
<feature type="repeat" description="Cell wall-binding" evidence="2">
    <location>
        <begin position="1573"/>
        <end position="1592"/>
    </location>
</feature>
<protein>
    <submittedName>
        <fullName evidence="9">Glucan-binding domain-containing protein (YG repeat)</fullName>
    </submittedName>
</protein>
<feature type="domain" description="Non-reducing end beta-L-arabinofuranosidase-like GH127 catalytic" evidence="6">
    <location>
        <begin position="415"/>
        <end position="547"/>
    </location>
</feature>
<feature type="domain" description="Non-reducing end beta-L-arabinofuranosidase-like GH127 catalytic" evidence="6">
    <location>
        <begin position="645"/>
        <end position="804"/>
    </location>
</feature>
<feature type="repeat" description="Cell wall-binding" evidence="2">
    <location>
        <begin position="1533"/>
        <end position="1552"/>
    </location>
</feature>
<dbReference type="SUPFAM" id="SSF49899">
    <property type="entry name" value="Concanavalin A-like lectins/glucanases"/>
    <property type="match status" value="2"/>
</dbReference>
<organism evidence="9 10">
    <name type="scientific">Lactonifactor longoviformis DSM 17459</name>
    <dbReference type="NCBI Taxonomy" id="1122155"/>
    <lineage>
        <taxon>Bacteria</taxon>
        <taxon>Bacillati</taxon>
        <taxon>Bacillota</taxon>
        <taxon>Clostridia</taxon>
        <taxon>Eubacteriales</taxon>
        <taxon>Clostridiaceae</taxon>
        <taxon>Lactonifactor</taxon>
    </lineage>
</organism>
<dbReference type="PANTHER" id="PTHR43465">
    <property type="entry name" value="DUF1680 DOMAIN PROTEIN (AFU_ORTHOLOGUE AFUA_1G08910)"/>
    <property type="match status" value="1"/>
</dbReference>
<keyword evidence="10" id="KW-1185">Reference proteome</keyword>
<dbReference type="InterPro" id="IPR012878">
    <property type="entry name" value="Beta-AFase-like_GH127_cat"/>
</dbReference>
<evidence type="ECO:0000256" key="2">
    <source>
        <dbReference type="PROSITE-ProRule" id="PRU00591"/>
    </source>
</evidence>
<dbReference type="InterPro" id="IPR011081">
    <property type="entry name" value="Big_4"/>
</dbReference>
<dbReference type="InterPro" id="IPR022038">
    <property type="entry name" value="Ig-like_bact"/>
</dbReference>
<dbReference type="PANTHER" id="PTHR43465:SF2">
    <property type="entry name" value="DUF1680 DOMAIN PROTEIN (AFU_ORTHOLOGUE AFUA_1G08910)"/>
    <property type="match status" value="1"/>
</dbReference>
<dbReference type="InterPro" id="IPR049046">
    <property type="entry name" value="Beta-AFase-like_GH127_middle"/>
</dbReference>
<dbReference type="Pfam" id="PF20736">
    <property type="entry name" value="Glyco_hydro127M"/>
    <property type="match status" value="1"/>
</dbReference>
<dbReference type="Gene3D" id="2.20.120.10">
    <property type="entry name" value="Multimodular pneumococcal cell wall endolysin, domain 3"/>
    <property type="match status" value="2"/>
</dbReference>
<gene>
    <name evidence="9" type="ORF">SAMN02745158_03597</name>
</gene>
<dbReference type="SUPFAM" id="SSF69360">
    <property type="entry name" value="Cell wall binding repeat"/>
    <property type="match status" value="2"/>
</dbReference>
<feature type="repeat" description="Cell wall-binding" evidence="2">
    <location>
        <begin position="1633"/>
        <end position="1652"/>
    </location>
</feature>
<sequence>MKRKKYVRFLSLVLTSALVGQTMLIPVWAEGENGEQVSAHNEQMPDPIFEMDFESLTEETGTEVTDSFAAGEQMVTVHDKVTVKEGYNGGKAVLLDNTSGNTGYLTVPNTDELNPQDITVSVWLKRTSGTNKEGRVLWNKEMKETDRDAWKSDGWFLGWTSGEAMALVTDGANMAVQKGNSEELLPKDKWTNITATFDSATGEHIIYKDGAAFVSNTVSGASITKNMDAAELLIGKSGYGDAGIGCVLDDIRIFDQALSEQQVGEIAGLGDTDYAKQDAESINIPQRVTEDFLLPLEGKSGSSISWESFDEAIKIDEGGTAAVTRGEEDNLVKLTATVTYGTATETKDFEVTVVKANQPVEGLKKLSSDEILNVGGTIGARLEDAANVYGMDFLYKQRMQISLDEYKNHSHSHWRWLEGEQPGKWLEAMANYKWLDKDGEIKAAITDVVEQLAATQTVEDKSATGYNQFAGYLGNSTASLRNSSPVKGMDPYEMYSTLNGLINVYEKYRGDDTALADKALDCAVKLADYLVATIGDEHTKVCYQDGTESNMNKKEFWPIVPNYGTDNGATVAGHAVHQGWEGTLLIDPIMKLAGIVEDGSKSGAYSQWTDWTISNIDKWASSYNGYGDTPYADLDKVASGEMGIDEIQHYVHAHTFQMNFLGFLKKYQETGDSTYLDKVVGAWKDITGRQMYITGTVSVGEHYEAGHNLPNTGSVGETCATNSWTLLNNNLFELTQDAQYQQIVENVLFNHMFATSTIDGDGYSYHRALNGKTELFYTGFNSAGVDGVNFPDCCSSSGMRMQSYIPYYIYSKSDSEVYVNQFIESEANIELGNGEIMHLKQSTNYPEDDSIQLEIMEGSTANTVKVRIPDWVENPTIQVNGETVTAATAGEYAVLNVAAGDIVDITYPSKLTWVQGDNSNDGLWAMKKGPMVYCMDSAFMSKEESQAAFGSDVAKVTNSGVINPEKGRAVEAAEEINYDDPRIFGNGYKVKMYTPLGEQNVTVVPFANAGQWYRYGEEAPGAFGKNYKASTEYPYAIWMSADMTEYPDMPEEETRPVVHYDFDSVEGTTVKDISGNGHDAVLKGGAAVSEKGKLGSAVTLNGTNSYIQMPEDIIYGLYNMTITSWVSPDELGSWVRLFDFGNPGTDPPYPNLFLTLNGNNNTRLAYEEGTGESDKSHVNTSVLKTGVWQHIAVTIDGSKAALYINGVKAAENSGFLFTPVMTSKMQSNMIGKSNYSADKLYKGSIDDFRIYNRALGTDELTALAAGEEPVRKIASIVQPDPVETTVGTAPELPGKVNVTYQNGTIGREAVNWENVPEASYGKPGTFEVKGTVGEYEVTITVVVKGNGGEISVESITVIPPAKTEYGQGEPLDLKGLIVNAHLSDGSQIEIQEGPEGYSVNGYEPNKTGSQTITVSYQDKKASFQVTVIANVQAGWEQSGNRWKYRNADGSYVSNAWKLVDGKWYYFNKDEYMVTGWLLDGKTWYYLKDNGAMATGWVQLGNTWYYLKSSGAMATGWVQLGNTWYYLKSSGAMATGWLLDGRTWYYLKSSGAMATGWLLDGKTWYYLKNSGAMATGWLLDGKTWYYLKSSGAMATGWLLDGRTWYYLKSSGAMATGWLLDGKTWYYLKSNGAMATGWVKVSGKWYYLRTNGAMASKTWIGKYYVNASGVWTKTR</sequence>
<feature type="repeat" description="Cell wall-binding" evidence="2">
    <location>
        <begin position="1473"/>
        <end position="1492"/>
    </location>
</feature>
<dbReference type="STRING" id="1122155.SAMN02745158_03597"/>
<evidence type="ECO:0000259" key="7">
    <source>
        <dbReference type="Pfam" id="PF20578"/>
    </source>
</evidence>
<evidence type="ECO:0000259" key="4">
    <source>
        <dbReference type="Pfam" id="PF07523"/>
    </source>
</evidence>
<feature type="repeat" description="Cell wall-binding" evidence="2">
    <location>
        <begin position="1513"/>
        <end position="1532"/>
    </location>
</feature>
<accession>A0A1M5BDU1</accession>
<dbReference type="RefSeq" id="WP_072854161.1">
    <property type="nucleotide sequence ID" value="NZ_FQVI01000026.1"/>
</dbReference>
<evidence type="ECO:0000313" key="10">
    <source>
        <dbReference type="Proteomes" id="UP000184245"/>
    </source>
</evidence>
<evidence type="ECO:0000256" key="1">
    <source>
        <dbReference type="ARBA" id="ARBA00022737"/>
    </source>
</evidence>
<dbReference type="Pfam" id="PF20578">
    <property type="entry name" value="aBig_2"/>
    <property type="match status" value="1"/>
</dbReference>
<feature type="domain" description="Bacterial Ig-like" evidence="5">
    <location>
        <begin position="1282"/>
        <end position="1333"/>
    </location>
</feature>
<dbReference type="Gene3D" id="2.10.270.10">
    <property type="entry name" value="Cholin Binding"/>
    <property type="match status" value="2"/>
</dbReference>
<feature type="repeat" description="Cell wall-binding" evidence="2">
    <location>
        <begin position="1493"/>
        <end position="1512"/>
    </location>
</feature>
<dbReference type="OrthoDB" id="9783374at2"/>
<evidence type="ECO:0000256" key="3">
    <source>
        <dbReference type="SAM" id="SignalP"/>
    </source>
</evidence>
<feature type="repeat" description="Cell wall-binding" evidence="2">
    <location>
        <begin position="1613"/>
        <end position="1632"/>
    </location>
</feature>
<feature type="domain" description="Atrophied bacterial Ig" evidence="7">
    <location>
        <begin position="285"/>
        <end position="355"/>
    </location>
</feature>
<dbReference type="InterPro" id="IPR018337">
    <property type="entry name" value="Cell_wall/Cho-bd_repeat"/>
</dbReference>
<proteinExistence type="predicted"/>
<dbReference type="Pfam" id="PF07532">
    <property type="entry name" value="Big_4"/>
    <property type="match status" value="1"/>
</dbReference>
<feature type="repeat" description="Cell wall-binding" evidence="2">
    <location>
        <begin position="1453"/>
        <end position="1472"/>
    </location>
</feature>
<dbReference type="InterPro" id="IPR046780">
    <property type="entry name" value="aBig_2"/>
</dbReference>
<reference evidence="9 10" key="1">
    <citation type="submission" date="2016-11" db="EMBL/GenBank/DDBJ databases">
        <authorList>
            <person name="Jaros S."/>
            <person name="Januszkiewicz K."/>
            <person name="Wedrychowicz H."/>
        </authorList>
    </citation>
    <scope>NUCLEOTIDE SEQUENCE [LARGE SCALE GENOMIC DNA]</scope>
    <source>
        <strain evidence="9 10">DSM 17459</strain>
    </source>
</reference>
<dbReference type="Proteomes" id="UP000184245">
    <property type="component" value="Unassembled WGS sequence"/>
</dbReference>
<dbReference type="EMBL" id="FQVI01000026">
    <property type="protein sequence ID" value="SHF40332.1"/>
    <property type="molecule type" value="Genomic_DNA"/>
</dbReference>
<feature type="repeat" description="Cell wall-binding" evidence="2">
    <location>
        <begin position="1553"/>
        <end position="1572"/>
    </location>
</feature>
<keyword evidence="1" id="KW-0677">Repeat</keyword>
<dbReference type="Pfam" id="PF01473">
    <property type="entry name" value="Choline_bind_1"/>
    <property type="match status" value="2"/>
</dbReference>
<dbReference type="Pfam" id="PF07944">
    <property type="entry name" value="Beta-AFase-like_GH127_cat"/>
    <property type="match status" value="2"/>
</dbReference>
<keyword evidence="3" id="KW-0732">Signal</keyword>
<feature type="domain" description="Non-reducing end beta-L-arabinofuranosidase-like GH127 middle" evidence="8">
    <location>
        <begin position="816"/>
        <end position="905"/>
    </location>
</feature>
<dbReference type="InterPro" id="IPR049174">
    <property type="entry name" value="Beta-AFase-like"/>
</dbReference>
<evidence type="ECO:0000259" key="8">
    <source>
        <dbReference type="Pfam" id="PF20736"/>
    </source>
</evidence>